<evidence type="ECO:0000313" key="3">
    <source>
        <dbReference type="EMBL" id="SFE39756.1"/>
    </source>
</evidence>
<feature type="chain" id="PRO_5039374831" evidence="2">
    <location>
        <begin position="22"/>
        <end position="315"/>
    </location>
</feature>
<reference evidence="4" key="1">
    <citation type="submission" date="2016-10" db="EMBL/GenBank/DDBJ databases">
        <authorList>
            <person name="Varghese N."/>
            <person name="Submissions S."/>
        </authorList>
    </citation>
    <scope>NUCLEOTIDE SEQUENCE [LARGE SCALE GENOMIC DNA]</scope>
    <source>
        <strain evidence="4">CGMCC 1.10223</strain>
    </source>
</reference>
<evidence type="ECO:0000256" key="2">
    <source>
        <dbReference type="SAM" id="SignalP"/>
    </source>
</evidence>
<accession>A0A1I2A7F7</accession>
<organism evidence="3 4">
    <name type="scientific">Paenibacillus algorifonticola</name>
    <dbReference type="NCBI Taxonomy" id="684063"/>
    <lineage>
        <taxon>Bacteria</taxon>
        <taxon>Bacillati</taxon>
        <taxon>Bacillota</taxon>
        <taxon>Bacilli</taxon>
        <taxon>Bacillales</taxon>
        <taxon>Paenibacillaceae</taxon>
        <taxon>Paenibacillus</taxon>
    </lineage>
</organism>
<proteinExistence type="predicted"/>
<name>A0A1I2A7F7_9BACL</name>
<dbReference type="Proteomes" id="UP000183410">
    <property type="component" value="Unassembled WGS sequence"/>
</dbReference>
<feature type="region of interest" description="Disordered" evidence="1">
    <location>
        <begin position="31"/>
        <end position="58"/>
    </location>
</feature>
<sequence>MRKSSLLILSFILTICLSACSSEVKYSGEATASTSGEVESPAVTNAPADGGAATKEPVAEPTAAPLLDAAALGKGTFGFADEAGKQLLAGLSEGGGEQWSSFNLAVGHNGQLLKIKYKNEQKATEADNGRQTAQNFANQQGQLFEVMEGKAEPNETYFLIQDQSVKPEMLLSITEKRSGQAADHVKSAFAKSKNRSVEKLWPLEEIGDEGNTLYLVQFERQGKDMLASLALQTADGFVFQDYPAQFDESSTWRVDDGGEVMPEMFSFLFAAKTAEGIVLGVKWMGAEGENVSFLSEKDGKFSELDISYGRYMSPE</sequence>
<keyword evidence="4" id="KW-1185">Reference proteome</keyword>
<feature type="signal peptide" evidence="2">
    <location>
        <begin position="1"/>
        <end position="21"/>
    </location>
</feature>
<dbReference type="EMBL" id="FONN01000002">
    <property type="protein sequence ID" value="SFE39756.1"/>
    <property type="molecule type" value="Genomic_DNA"/>
</dbReference>
<evidence type="ECO:0000256" key="1">
    <source>
        <dbReference type="SAM" id="MobiDB-lite"/>
    </source>
</evidence>
<dbReference type="RefSeq" id="WP_046230080.1">
    <property type="nucleotide sequence ID" value="NZ_FONN01000002.1"/>
</dbReference>
<gene>
    <name evidence="3" type="ORF">SAMN04487969_102331</name>
</gene>
<dbReference type="AlphaFoldDB" id="A0A1I2A7F7"/>
<dbReference type="OrthoDB" id="2661942at2"/>
<evidence type="ECO:0000313" key="4">
    <source>
        <dbReference type="Proteomes" id="UP000183410"/>
    </source>
</evidence>
<keyword evidence="2" id="KW-0732">Signal</keyword>
<protein>
    <submittedName>
        <fullName evidence="3">Uncharacterized protein</fullName>
    </submittedName>
</protein>